<sequence length="519" mass="59204">MPLIAAEYFNAKSSFCGSNQEDTRDALLIDLMSVLNTTVCNQENDLTFVRGHSETHIDITFASSSIVSRIVNWRVIEEESLSLQKYIAFDIVATLRKIVHQNSDPKWSWRKLNGVKLWEYIERTIEPPTDHARAEAETLSKYLEMVCDSSIFKKEMSKRTQKTQTANRRRDNDPNNTKLLNYRELQKALKIEIEKSKNKSWETLCKKVDGDHWGLPYKIVTKKIIGRKLILGITVSESIQRLVEELFPTKSNIIWHTQQEKLRFSVTLSEINECSKKIPSGKAPCPDWIPDIIVKKVVEGRPNALCKAYNSCFGEAYFPVAWKIAALVLLLKGNKLLEQLSSYRPICLLNTVGKFFEKVIKRRLELHLSSTNGLIDNQYDFRRGKSTINAISKAMETVERRLQAPTSKKAIAIWSKGVLEYLGRIIQSYLHNRKPIYDEDRSWNVTCGVPQGSVLGPTLLNIIYNELLRMDFDTDLIGLPGNLSVSIIAFADDVVLIVTGQTTEILEERTNEAMGKIFA</sequence>
<dbReference type="OrthoDB" id="6778504at2759"/>
<feature type="region of interest" description="Disordered" evidence="1">
    <location>
        <begin position="155"/>
        <end position="176"/>
    </location>
</feature>
<dbReference type="CDD" id="cd01650">
    <property type="entry name" value="RT_nLTR_like"/>
    <property type="match status" value="1"/>
</dbReference>
<keyword evidence="4" id="KW-1185">Reference proteome</keyword>
<comment type="caution">
    <text evidence="3">The sequence shown here is derived from an EMBL/GenBank/DDBJ whole genome shotgun (WGS) entry which is preliminary data.</text>
</comment>
<feature type="domain" description="Reverse transcriptase" evidence="2">
    <location>
        <begin position="311"/>
        <end position="519"/>
    </location>
</feature>
<evidence type="ECO:0000313" key="4">
    <source>
        <dbReference type="Proteomes" id="UP000478052"/>
    </source>
</evidence>
<dbReference type="InterPro" id="IPR018247">
    <property type="entry name" value="EF_Hand_1_Ca_BS"/>
</dbReference>
<dbReference type="EMBL" id="VUJU01005790">
    <property type="protein sequence ID" value="KAF0750244.1"/>
    <property type="molecule type" value="Genomic_DNA"/>
</dbReference>
<dbReference type="InterPro" id="IPR036691">
    <property type="entry name" value="Endo/exonu/phosph_ase_sf"/>
</dbReference>
<dbReference type="AlphaFoldDB" id="A0A6G0Y6N2"/>
<protein>
    <recommendedName>
        <fullName evidence="2">Reverse transcriptase domain-containing protein</fullName>
    </recommendedName>
</protein>
<evidence type="ECO:0000259" key="2">
    <source>
        <dbReference type="PROSITE" id="PS50878"/>
    </source>
</evidence>
<dbReference type="Proteomes" id="UP000478052">
    <property type="component" value="Unassembled WGS sequence"/>
</dbReference>
<proteinExistence type="predicted"/>
<organism evidence="3 4">
    <name type="scientific">Aphis craccivora</name>
    <name type="common">Cowpea aphid</name>
    <dbReference type="NCBI Taxonomy" id="307492"/>
    <lineage>
        <taxon>Eukaryota</taxon>
        <taxon>Metazoa</taxon>
        <taxon>Ecdysozoa</taxon>
        <taxon>Arthropoda</taxon>
        <taxon>Hexapoda</taxon>
        <taxon>Insecta</taxon>
        <taxon>Pterygota</taxon>
        <taxon>Neoptera</taxon>
        <taxon>Paraneoptera</taxon>
        <taxon>Hemiptera</taxon>
        <taxon>Sternorrhyncha</taxon>
        <taxon>Aphidomorpha</taxon>
        <taxon>Aphidoidea</taxon>
        <taxon>Aphididae</taxon>
        <taxon>Aphidini</taxon>
        <taxon>Aphis</taxon>
        <taxon>Aphis</taxon>
    </lineage>
</organism>
<dbReference type="PROSITE" id="PS00018">
    <property type="entry name" value="EF_HAND_1"/>
    <property type="match status" value="1"/>
</dbReference>
<dbReference type="SUPFAM" id="SSF56219">
    <property type="entry name" value="DNase I-like"/>
    <property type="match status" value="1"/>
</dbReference>
<dbReference type="SUPFAM" id="SSF56672">
    <property type="entry name" value="DNA/RNA polymerases"/>
    <property type="match status" value="1"/>
</dbReference>
<dbReference type="PROSITE" id="PS50878">
    <property type="entry name" value="RT_POL"/>
    <property type="match status" value="1"/>
</dbReference>
<evidence type="ECO:0000313" key="3">
    <source>
        <dbReference type="EMBL" id="KAF0750244.1"/>
    </source>
</evidence>
<dbReference type="Pfam" id="PF00078">
    <property type="entry name" value="RVT_1"/>
    <property type="match status" value="1"/>
</dbReference>
<reference evidence="3 4" key="1">
    <citation type="submission" date="2019-08" db="EMBL/GenBank/DDBJ databases">
        <title>Whole genome of Aphis craccivora.</title>
        <authorList>
            <person name="Voronova N.V."/>
            <person name="Shulinski R.S."/>
            <person name="Bandarenka Y.V."/>
            <person name="Zhorov D.G."/>
            <person name="Warner D."/>
        </authorList>
    </citation>
    <scope>NUCLEOTIDE SEQUENCE [LARGE SCALE GENOMIC DNA]</scope>
    <source>
        <strain evidence="3">180601</strain>
        <tissue evidence="3">Whole Body</tissue>
    </source>
</reference>
<evidence type="ECO:0000256" key="1">
    <source>
        <dbReference type="SAM" id="MobiDB-lite"/>
    </source>
</evidence>
<dbReference type="Gene3D" id="3.60.10.10">
    <property type="entry name" value="Endonuclease/exonuclease/phosphatase"/>
    <property type="match status" value="1"/>
</dbReference>
<dbReference type="InterPro" id="IPR043502">
    <property type="entry name" value="DNA/RNA_pol_sf"/>
</dbReference>
<accession>A0A6G0Y6N2</accession>
<dbReference type="PANTHER" id="PTHR19446">
    <property type="entry name" value="REVERSE TRANSCRIPTASES"/>
    <property type="match status" value="1"/>
</dbReference>
<gene>
    <name evidence="3" type="ORF">FWK35_00010634</name>
</gene>
<name>A0A6G0Y6N2_APHCR</name>
<dbReference type="GO" id="GO:0071897">
    <property type="term" value="P:DNA biosynthetic process"/>
    <property type="evidence" value="ECO:0007669"/>
    <property type="project" value="UniProtKB-ARBA"/>
</dbReference>
<dbReference type="InterPro" id="IPR000477">
    <property type="entry name" value="RT_dom"/>
</dbReference>